<feature type="transmembrane region" description="Helical" evidence="6">
    <location>
        <begin position="186"/>
        <end position="209"/>
    </location>
</feature>
<evidence type="ECO:0000259" key="7">
    <source>
        <dbReference type="Pfam" id="PF01895"/>
    </source>
</evidence>
<feature type="transmembrane region" description="Helical" evidence="6">
    <location>
        <begin position="81"/>
        <end position="102"/>
    </location>
</feature>
<name>A0AAE3DGP8_9FIRM</name>
<evidence type="ECO:0000256" key="1">
    <source>
        <dbReference type="ARBA" id="ARBA00004651"/>
    </source>
</evidence>
<keyword evidence="9" id="KW-1185">Reference proteome</keyword>
<dbReference type="InterPro" id="IPR038078">
    <property type="entry name" value="PhoU-like_sf"/>
</dbReference>
<evidence type="ECO:0000313" key="9">
    <source>
        <dbReference type="Proteomes" id="UP001199424"/>
    </source>
</evidence>
<dbReference type="Pfam" id="PF01895">
    <property type="entry name" value="PhoU"/>
    <property type="match status" value="2"/>
</dbReference>
<feature type="transmembrane region" description="Helical" evidence="6">
    <location>
        <begin position="290"/>
        <end position="310"/>
    </location>
</feature>
<gene>
    <name evidence="8" type="ORF">LKD31_05770</name>
</gene>
<dbReference type="AlphaFoldDB" id="A0AAE3DGP8"/>
<comment type="caution">
    <text evidence="8">The sequence shown here is derived from an EMBL/GenBank/DDBJ whole genome shotgun (WGS) entry which is preliminary data.</text>
</comment>
<sequence length="602" mass="65868">MDIFSVITLFGGLAFFLYGMHLLSSSLEKMVGGKLERILRSMTSNRFKALLLGMGITIAIQSSSAMTVMLVGLVNSGIMELGQTIGVIMGSNIGTTVTAWILSLSGITSDNVFVQLLKPESFSPIVALIGIILIMFTKSSKKKDIGSVCVGFAILMTGMTMMSGAVKPLADLPQFKEVLTILDNPIIAILVGAGITALIQSSAASLGILQSLAMTGSISFSMALPVIMGQNIGTCITALLSSIGTTKSAKRVTAVHIYFNVLGTVICLSGFYIANSIFHFTFTDQPISSFMIAVVHSAFNLITTFILLPFCNQLEKLAVITVRDKRLKPGKQDPHAVLLDERLLLSPSFAIAECRNATTKMADLVRDTILDAIGLLSHFDSATAEKIEKNEETIDQYEDKLGSYLVKISSKNLSTADSNDVSQLLHTIGDFERIGDHAVNLLRVAREIHDKDLKFSEKAQQELEVFTGAIIEILNITTDAFVENNLQLSYEVEPLEQVIDSLKVELKNRHIRRLQEGKCTIELGFVLSDILNNFERVSDHCSNIAVCLIQIKDSTMDTHGYLNEIKTSGDPRFTGYYNRFTSKYTLPESRHKKAPQEVPVKS</sequence>
<evidence type="ECO:0000256" key="6">
    <source>
        <dbReference type="SAM" id="Phobius"/>
    </source>
</evidence>
<feature type="transmembrane region" description="Helical" evidence="6">
    <location>
        <begin position="221"/>
        <end position="243"/>
    </location>
</feature>
<dbReference type="GO" id="GO:0044341">
    <property type="term" value="P:sodium-dependent phosphate transport"/>
    <property type="evidence" value="ECO:0007669"/>
    <property type="project" value="InterPro"/>
</dbReference>
<feature type="transmembrane region" description="Helical" evidence="6">
    <location>
        <begin position="122"/>
        <end position="138"/>
    </location>
</feature>
<feature type="transmembrane region" description="Helical" evidence="6">
    <location>
        <begin position="145"/>
        <end position="166"/>
    </location>
</feature>
<reference evidence="8" key="1">
    <citation type="submission" date="2021-10" db="EMBL/GenBank/DDBJ databases">
        <title>Anaerobic single-cell dispensing facilitates the cultivation of human gut bacteria.</title>
        <authorList>
            <person name="Afrizal A."/>
        </authorList>
    </citation>
    <scope>NUCLEOTIDE SEQUENCE</scope>
    <source>
        <strain evidence="8">CLA-AA-H250</strain>
    </source>
</reference>
<evidence type="ECO:0000256" key="2">
    <source>
        <dbReference type="ARBA" id="ARBA00022475"/>
    </source>
</evidence>
<dbReference type="PANTHER" id="PTHR10010">
    <property type="entry name" value="SOLUTE CARRIER FAMILY 34 SODIUM PHOSPHATE , MEMBER 2-RELATED"/>
    <property type="match status" value="1"/>
</dbReference>
<dbReference type="Gene3D" id="1.20.58.220">
    <property type="entry name" value="Phosphate transport system protein phou homolog 2, domain 2"/>
    <property type="match status" value="1"/>
</dbReference>
<organism evidence="8 9">
    <name type="scientific">Hominenteromicrobium mulieris</name>
    <dbReference type="NCBI Taxonomy" id="2885357"/>
    <lineage>
        <taxon>Bacteria</taxon>
        <taxon>Bacillati</taxon>
        <taxon>Bacillota</taxon>
        <taxon>Clostridia</taxon>
        <taxon>Eubacteriales</taxon>
        <taxon>Oscillospiraceae</taxon>
        <taxon>Hominenteromicrobium</taxon>
    </lineage>
</organism>
<dbReference type="GO" id="GO:0005886">
    <property type="term" value="C:plasma membrane"/>
    <property type="evidence" value="ECO:0007669"/>
    <property type="project" value="UniProtKB-SubCell"/>
</dbReference>
<dbReference type="InterPro" id="IPR004633">
    <property type="entry name" value="NaPi_cotrn-rel/YqeW-like"/>
</dbReference>
<evidence type="ECO:0000256" key="3">
    <source>
        <dbReference type="ARBA" id="ARBA00022692"/>
    </source>
</evidence>
<dbReference type="NCBIfam" id="NF037997">
    <property type="entry name" value="Na_Pi_symport"/>
    <property type="match status" value="1"/>
</dbReference>
<feature type="transmembrane region" description="Helical" evidence="6">
    <location>
        <begin position="49"/>
        <end position="74"/>
    </location>
</feature>
<dbReference type="NCBIfam" id="TIGR00704">
    <property type="entry name" value="NaPi_cotrn_rel"/>
    <property type="match status" value="1"/>
</dbReference>
<evidence type="ECO:0000256" key="4">
    <source>
        <dbReference type="ARBA" id="ARBA00022989"/>
    </source>
</evidence>
<keyword evidence="2" id="KW-1003">Cell membrane</keyword>
<comment type="subcellular location">
    <subcellularLocation>
        <location evidence="1">Cell membrane</location>
        <topology evidence="1">Multi-pass membrane protein</topology>
    </subcellularLocation>
</comment>
<dbReference type="GO" id="GO:0005436">
    <property type="term" value="F:sodium:phosphate symporter activity"/>
    <property type="evidence" value="ECO:0007669"/>
    <property type="project" value="InterPro"/>
</dbReference>
<evidence type="ECO:0000256" key="5">
    <source>
        <dbReference type="ARBA" id="ARBA00023136"/>
    </source>
</evidence>
<keyword evidence="5 6" id="KW-0472">Membrane</keyword>
<feature type="transmembrane region" description="Helical" evidence="6">
    <location>
        <begin position="255"/>
        <end position="278"/>
    </location>
</feature>
<dbReference type="InterPro" id="IPR003841">
    <property type="entry name" value="Na/Pi_transpt"/>
</dbReference>
<dbReference type="Proteomes" id="UP001199424">
    <property type="component" value="Unassembled WGS sequence"/>
</dbReference>
<dbReference type="EMBL" id="JAJEQC010000004">
    <property type="protein sequence ID" value="MCC2136520.1"/>
    <property type="molecule type" value="Genomic_DNA"/>
</dbReference>
<proteinExistence type="predicted"/>
<keyword evidence="4 6" id="KW-1133">Transmembrane helix</keyword>
<dbReference type="RefSeq" id="WP_373367772.1">
    <property type="nucleotide sequence ID" value="NZ_JAJEQC010000004.1"/>
</dbReference>
<dbReference type="PANTHER" id="PTHR10010:SF46">
    <property type="entry name" value="SODIUM-DEPENDENT PHOSPHATE TRANSPORT PROTEIN 2B"/>
    <property type="match status" value="1"/>
</dbReference>
<keyword evidence="3 6" id="KW-0812">Transmembrane</keyword>
<feature type="domain" description="PhoU" evidence="7">
    <location>
        <begin position="359"/>
        <end position="443"/>
    </location>
</feature>
<dbReference type="SUPFAM" id="SSF109755">
    <property type="entry name" value="PhoU-like"/>
    <property type="match status" value="1"/>
</dbReference>
<dbReference type="InterPro" id="IPR026022">
    <property type="entry name" value="PhoU_dom"/>
</dbReference>
<dbReference type="Pfam" id="PF02690">
    <property type="entry name" value="Na_Pi_cotrans"/>
    <property type="match status" value="1"/>
</dbReference>
<accession>A0AAE3DGP8</accession>
<evidence type="ECO:0000313" key="8">
    <source>
        <dbReference type="EMBL" id="MCC2136520.1"/>
    </source>
</evidence>
<feature type="domain" description="PhoU" evidence="7">
    <location>
        <begin position="470"/>
        <end position="545"/>
    </location>
</feature>
<protein>
    <submittedName>
        <fullName evidence="8">Na/Pi cotransporter family protein</fullName>
    </submittedName>
</protein>